<accession>A0ABQ4MLR4</accession>
<proteinExistence type="predicted"/>
<protein>
    <recommendedName>
        <fullName evidence="3">Transcriptional regulator</fullName>
    </recommendedName>
</protein>
<comment type="caution">
    <text evidence="1">The sequence shown here is derived from an EMBL/GenBank/DDBJ whole genome shotgun (WGS) entry which is preliminary data.</text>
</comment>
<sequence length="238" mass="28577">MYIFKNKYESWMHKQIEQEKNHRRRELLQKGLSHGTVEMLRSIWYPVVGNFDYLYPEWEVRDFNNGYRYLDLAFLPGNMKGDIEIHDYRSHARDLDTRRFKDLCRRQSLLSLDDWIFLPIAYLIREEPEFCKQLILSFMGKFLSFEVDARLNWMEAEAVRYARRLLKPFTPNELAAHLRVTDRYARSVLRSLVDANHLVVVGGNIRYRTYQLNVGESLRNLDESNGTRKRYVDQNGRE</sequence>
<evidence type="ECO:0000313" key="1">
    <source>
        <dbReference type="EMBL" id="GIP56940.1"/>
    </source>
</evidence>
<dbReference type="EMBL" id="BOSM01000001">
    <property type="protein sequence ID" value="GIP56940.1"/>
    <property type="molecule type" value="Genomic_DNA"/>
</dbReference>
<name>A0ABQ4MLR4_9BACL</name>
<organism evidence="1 2">
    <name type="scientific">Paenibacillus woosongensis</name>
    <dbReference type="NCBI Taxonomy" id="307580"/>
    <lineage>
        <taxon>Bacteria</taxon>
        <taxon>Bacillati</taxon>
        <taxon>Bacillota</taxon>
        <taxon>Bacilli</taxon>
        <taxon>Bacillales</taxon>
        <taxon>Paenibacillaceae</taxon>
        <taxon>Paenibacillus</taxon>
    </lineage>
</organism>
<reference evidence="1 2" key="1">
    <citation type="submission" date="2021-03" db="EMBL/GenBank/DDBJ databases">
        <title>Antimicrobial resistance genes in bacteria isolated from Japanese honey, and their potential for conferring macrolide and lincosamide resistance in the American foulbrood pathogen Paenibacillus larvae.</title>
        <authorList>
            <person name="Okamoto M."/>
            <person name="Kumagai M."/>
            <person name="Kanamori H."/>
            <person name="Takamatsu D."/>
        </authorList>
    </citation>
    <scope>NUCLEOTIDE SEQUENCE [LARGE SCALE GENOMIC DNA]</scope>
    <source>
        <strain evidence="1 2">J15TS10</strain>
    </source>
</reference>
<evidence type="ECO:0000313" key="2">
    <source>
        <dbReference type="Proteomes" id="UP000681290"/>
    </source>
</evidence>
<evidence type="ECO:0008006" key="3">
    <source>
        <dbReference type="Google" id="ProtNLM"/>
    </source>
</evidence>
<dbReference type="Proteomes" id="UP000681290">
    <property type="component" value="Unassembled WGS sequence"/>
</dbReference>
<gene>
    <name evidence="1" type="ORF">J15TS10_07540</name>
</gene>
<keyword evidence="2" id="KW-1185">Reference proteome</keyword>